<dbReference type="FunFam" id="3.40.50.300:FF:000011">
    <property type="entry name" value="Putative ABC transporter ATP-binding component"/>
    <property type="match status" value="1"/>
</dbReference>
<evidence type="ECO:0000313" key="8">
    <source>
        <dbReference type="Proteomes" id="UP000604046"/>
    </source>
</evidence>
<evidence type="ECO:0000256" key="1">
    <source>
        <dbReference type="ARBA" id="ARBA00022737"/>
    </source>
</evidence>
<keyword evidence="1" id="KW-0677">Repeat</keyword>
<dbReference type="PANTHER" id="PTHR19211:SF14">
    <property type="entry name" value="ATP-BINDING CASSETTE SUB-FAMILY F MEMBER 1"/>
    <property type="match status" value="1"/>
</dbReference>
<feature type="domain" description="ABC transporter" evidence="6">
    <location>
        <begin position="892"/>
        <end position="1108"/>
    </location>
</feature>
<feature type="region of interest" description="Disordered" evidence="5">
    <location>
        <begin position="1"/>
        <end position="136"/>
    </location>
</feature>
<feature type="region of interest" description="Disordered" evidence="5">
    <location>
        <begin position="464"/>
        <end position="495"/>
    </location>
</feature>
<dbReference type="InterPro" id="IPR050611">
    <property type="entry name" value="ABCF"/>
</dbReference>
<feature type="compositionally biased region" description="Basic and acidic residues" evidence="5">
    <location>
        <begin position="73"/>
        <end position="95"/>
    </location>
</feature>
<evidence type="ECO:0000256" key="4">
    <source>
        <dbReference type="SAM" id="Coils"/>
    </source>
</evidence>
<dbReference type="Pfam" id="PF00005">
    <property type="entry name" value="ABC_tran"/>
    <property type="match status" value="2"/>
</dbReference>
<evidence type="ECO:0000256" key="5">
    <source>
        <dbReference type="SAM" id="MobiDB-lite"/>
    </source>
</evidence>
<dbReference type="InterPro" id="IPR017871">
    <property type="entry name" value="ABC_transporter-like_CS"/>
</dbReference>
<dbReference type="FunFam" id="3.40.50.300:FF:001197">
    <property type="entry name" value="Putative ATP-binding cassette family ATPase"/>
    <property type="match status" value="1"/>
</dbReference>
<dbReference type="SUPFAM" id="SSF52540">
    <property type="entry name" value="P-loop containing nucleoside triphosphate hydrolases"/>
    <property type="match status" value="2"/>
</dbReference>
<gene>
    <name evidence="7" type="primary">ABCF4</name>
    <name evidence="7" type="ORF">SNAT2548_LOCUS31319</name>
</gene>
<keyword evidence="8" id="KW-1185">Reference proteome</keyword>
<evidence type="ECO:0000313" key="7">
    <source>
        <dbReference type="EMBL" id="CAE7556822.1"/>
    </source>
</evidence>
<feature type="compositionally biased region" description="Basic and acidic residues" evidence="5">
    <location>
        <begin position="105"/>
        <end position="126"/>
    </location>
</feature>
<keyword evidence="4" id="KW-0175">Coiled coil</keyword>
<keyword evidence="2" id="KW-0547">Nucleotide-binding</keyword>
<sequence>MAEKEKKDKKEKKEKDAKEVKEKKEKKDEKDDKKEKKDKKEKRREDGMDLWASTVDNTGVMTGANAYGGPKAPQDKREKEMAKEKEIKKDAETKKLIGVNDVINEDLKKKHEAKKEEARKEAEKNNKAIKAARKAQEIKDETDDTYQIMDKSGLGNFMEKTDVMDIMKNTVKTAVSQSGSRCQVSTRTVMDEKLYTNGQAKFESLGDLKACPKEDSSGCAKGGKSLSLSRAGSDAFDLVMDFLAIIFGVLGLPFWRGAGLLRPFWAEVVATRSARPPQNWHRPPCLGCGLIAVSAYMKAFNFLWRLKKLATCTVHVNYSHRAVFLAQAVSSTSRICPGKNVELLLRAWKFYFNLRMHASPGIGMNTAVDDVTSRDVTSGVTANWRCGILWDDPMFSSPMVLGNDFNLPEFSEDIAPIHEVKKKVYRDPDNRNIEVPKPPPGLQTCLVFVLPDFHADLYGEERLSEEELQEKERADAAARRAGKSTASSSTKETVSKADELEAILKKVEAGEKLSNKEKRAYEKHQEKNVVYKNEDDEPVGGMSAFSIILEGGKNEPPPSGDAFVCNNFTLSAPKQTLFDNASITIVQGHRYGILGPNGQGKTTLLRHIAAREMPVPVNWDVILVEQEAKATERSAVEEVLAADVRAAQLIQAEEELLQKLEDMEQAMEKGEEVSGDEVERMRSELENTSAELEAIGADSAEARVRKILCGLGFTNGHPDEDRFSMDRPVVQFSGGWRMRISLAKALFLQPKLLMLDEPTNHLDLDAVLWLDTYLSEHYPHSVVVVSHDADFLDSICTDILHLEDRKLVHYRGDYTAFKKMHLQKRTTLDKEYKKQQDELKALKKKGKTKDEAEALVKAKFGIDALDGLMEKQKDYIVKFKFEGHGMDRTLGLNVSDVAFSYNGKEPWLLEEVEIGVDCGSRIAIVGPNGAGKSTLLNLMMQHLEPCSGDVAVSKGIRIRQYHQHFEELLPLDKTGVEYLTDEFNLGPPEKARSVLGQFGLPGASHFTKIGNLSGGQKARVAFAALMLMKPHIIILDEPTNHLDIESVEALTTAISNFNGGLVLVSHDARLITEVDCELWVCEDGGCYRFEKDFDGYRDKVLHQLEERQAEVERMEQKRREERAKKRAKHVSDEKLKAAKEKVQDKEKEAKSKDSYRLSGFQIVQERFFGRFPCTVVVGKARRRCFHSSHPTNMSSLSVVFVCSRQCSRASIPQVVSLQSILPAPPPPPHHKS</sequence>
<dbReference type="CDD" id="cd03221">
    <property type="entry name" value="ABCF_EF-3"/>
    <property type="match status" value="2"/>
</dbReference>
<dbReference type="EMBL" id="CAJNDS010002652">
    <property type="protein sequence ID" value="CAE7556822.1"/>
    <property type="molecule type" value="Genomic_DNA"/>
</dbReference>
<keyword evidence="3" id="KW-0067">ATP-binding</keyword>
<evidence type="ECO:0000256" key="2">
    <source>
        <dbReference type="ARBA" id="ARBA00022741"/>
    </source>
</evidence>
<comment type="caution">
    <text evidence="7">The sequence shown here is derived from an EMBL/GenBank/DDBJ whole genome shotgun (WGS) entry which is preliminary data.</text>
</comment>
<dbReference type="SMART" id="SM00382">
    <property type="entry name" value="AAA"/>
    <property type="match status" value="2"/>
</dbReference>
<dbReference type="InterPro" id="IPR003439">
    <property type="entry name" value="ABC_transporter-like_ATP-bd"/>
</dbReference>
<protein>
    <submittedName>
        <fullName evidence="7">ABCF4 protein</fullName>
    </submittedName>
</protein>
<evidence type="ECO:0000256" key="3">
    <source>
        <dbReference type="ARBA" id="ARBA00022840"/>
    </source>
</evidence>
<accession>A0A812TZU7</accession>
<feature type="compositionally biased region" description="Low complexity" evidence="5">
    <location>
        <begin position="483"/>
        <end position="492"/>
    </location>
</feature>
<dbReference type="GO" id="GO:0016887">
    <property type="term" value="F:ATP hydrolysis activity"/>
    <property type="evidence" value="ECO:0007669"/>
    <property type="project" value="InterPro"/>
</dbReference>
<dbReference type="PROSITE" id="PS00211">
    <property type="entry name" value="ABC_TRANSPORTER_1"/>
    <property type="match status" value="2"/>
</dbReference>
<dbReference type="PANTHER" id="PTHR19211">
    <property type="entry name" value="ATP-BINDING TRANSPORT PROTEIN-RELATED"/>
    <property type="match status" value="1"/>
</dbReference>
<name>A0A812TZU7_9DINO</name>
<dbReference type="PROSITE" id="PS50893">
    <property type="entry name" value="ABC_TRANSPORTER_2"/>
    <property type="match status" value="2"/>
</dbReference>
<feature type="region of interest" description="Disordered" evidence="5">
    <location>
        <begin position="1112"/>
        <end position="1148"/>
    </location>
</feature>
<feature type="domain" description="ABC transporter" evidence="6">
    <location>
        <begin position="563"/>
        <end position="836"/>
    </location>
</feature>
<dbReference type="OrthoDB" id="2110130at2759"/>
<organism evidence="7 8">
    <name type="scientific">Symbiodinium natans</name>
    <dbReference type="NCBI Taxonomy" id="878477"/>
    <lineage>
        <taxon>Eukaryota</taxon>
        <taxon>Sar</taxon>
        <taxon>Alveolata</taxon>
        <taxon>Dinophyceae</taxon>
        <taxon>Suessiales</taxon>
        <taxon>Symbiodiniaceae</taxon>
        <taxon>Symbiodinium</taxon>
    </lineage>
</organism>
<dbReference type="AlphaFoldDB" id="A0A812TZU7"/>
<feature type="compositionally biased region" description="Basic and acidic residues" evidence="5">
    <location>
        <begin position="1"/>
        <end position="35"/>
    </location>
</feature>
<dbReference type="GO" id="GO:0005524">
    <property type="term" value="F:ATP binding"/>
    <property type="evidence" value="ECO:0007669"/>
    <property type="project" value="UniProtKB-KW"/>
</dbReference>
<dbReference type="Proteomes" id="UP000604046">
    <property type="component" value="Unassembled WGS sequence"/>
</dbReference>
<dbReference type="InterPro" id="IPR003593">
    <property type="entry name" value="AAA+_ATPase"/>
</dbReference>
<proteinExistence type="predicted"/>
<evidence type="ECO:0000259" key="6">
    <source>
        <dbReference type="PROSITE" id="PS50893"/>
    </source>
</evidence>
<dbReference type="InterPro" id="IPR027417">
    <property type="entry name" value="P-loop_NTPase"/>
</dbReference>
<dbReference type="Gene3D" id="3.40.50.300">
    <property type="entry name" value="P-loop containing nucleotide triphosphate hydrolases"/>
    <property type="match status" value="2"/>
</dbReference>
<reference evidence="7" key="1">
    <citation type="submission" date="2021-02" db="EMBL/GenBank/DDBJ databases">
        <authorList>
            <person name="Dougan E. K."/>
            <person name="Rhodes N."/>
            <person name="Thang M."/>
            <person name="Chan C."/>
        </authorList>
    </citation>
    <scope>NUCLEOTIDE SEQUENCE</scope>
</reference>
<feature type="coiled-coil region" evidence="4">
    <location>
        <begin position="646"/>
        <end position="698"/>
    </location>
</feature>